<dbReference type="InterPro" id="IPR051165">
    <property type="entry name" value="Multifunctional_ANK_Repeat"/>
</dbReference>
<evidence type="ECO:0000313" key="5">
    <source>
        <dbReference type="Proteomes" id="UP000192596"/>
    </source>
</evidence>
<dbReference type="PROSITE" id="PS50088">
    <property type="entry name" value="ANK_REPEAT"/>
    <property type="match status" value="5"/>
</dbReference>
<protein>
    <submittedName>
        <fullName evidence="4">Uncharacterized protein</fullName>
    </submittedName>
</protein>
<evidence type="ECO:0000313" key="4">
    <source>
        <dbReference type="EMBL" id="OQN99611.1"/>
    </source>
</evidence>
<dbReference type="STRING" id="1507870.A0A1V8SL60"/>
<dbReference type="InParanoid" id="A0A1V8SL60"/>
<feature type="repeat" description="ANK" evidence="3">
    <location>
        <begin position="385"/>
        <end position="417"/>
    </location>
</feature>
<dbReference type="PROSITE" id="PS50297">
    <property type="entry name" value="ANK_REP_REGION"/>
    <property type="match status" value="2"/>
</dbReference>
<feature type="repeat" description="ANK" evidence="3">
    <location>
        <begin position="352"/>
        <end position="384"/>
    </location>
</feature>
<dbReference type="Pfam" id="PF12796">
    <property type="entry name" value="Ank_2"/>
    <property type="match status" value="3"/>
</dbReference>
<reference evidence="5" key="1">
    <citation type="submission" date="2017-03" db="EMBL/GenBank/DDBJ databases">
        <title>Genomes of endolithic fungi from Antarctica.</title>
        <authorList>
            <person name="Coleine C."/>
            <person name="Masonjones S."/>
            <person name="Stajich J.E."/>
        </authorList>
    </citation>
    <scope>NUCLEOTIDE SEQUENCE [LARGE SCALE GENOMIC DNA]</scope>
    <source>
        <strain evidence="5">CCFEE 5527</strain>
    </source>
</reference>
<dbReference type="OrthoDB" id="20872at2759"/>
<feature type="repeat" description="ANK" evidence="3">
    <location>
        <begin position="131"/>
        <end position="163"/>
    </location>
</feature>
<dbReference type="AlphaFoldDB" id="A0A1V8SL60"/>
<dbReference type="Proteomes" id="UP000192596">
    <property type="component" value="Unassembled WGS sequence"/>
</dbReference>
<feature type="repeat" description="ANK" evidence="3">
    <location>
        <begin position="418"/>
        <end position="450"/>
    </location>
</feature>
<proteinExistence type="predicted"/>
<dbReference type="Gene3D" id="1.25.40.20">
    <property type="entry name" value="Ankyrin repeat-containing domain"/>
    <property type="match status" value="4"/>
</dbReference>
<dbReference type="SMART" id="SM00248">
    <property type="entry name" value="ANK"/>
    <property type="match status" value="11"/>
</dbReference>
<keyword evidence="1" id="KW-0677">Repeat</keyword>
<accession>A0A1V8SL60</accession>
<sequence length="690" mass="74366">MSSDPFDAARMVASLKISRSSLAIDLTAGAVGLHHEAGICNLYDARTAADRRPGDLTVSGGVNAADNARLHFGNINTLTNYRYTLAKRRSDETLRSDRRNEELLRAAAEGQTPRVRHLLELQADFDYRDDLDLTALHHAVFSGFEDVVSLLIQRGADVNSPSLTVGTPLILAILKQRSNVVELLVSARGINVDAIAESLGSAMHCAAFSENIDIIKILVAHGTDEDRERRLNCEAEMVPPALSAICSWTGSRTPFLPHSTNGCWSRATPILIAVLTAEWAVVKLMHTQHMAMNREWSLKAPSSQGVHDNAVSDKQSDVGTFDLVSIAYARHKSVLLECLLLHGAEADNLYADGTTLLMRAARDGDTDCLKILLTRQPEVDRRGPKGRTALFYAASSGWEQCIRILQTYGAQNTIADDEGDTPLHYASAAGHRSTVQLLLESGADVNCVNKEGQTALHLAFANQRLPAMLCLVNAGAKCDLRAEDGTSLLHILLGLHEQHGFTGFVADFVPWPLVAMSLDQETLGTTSTGEPDVFEQVLSSAKAKELEATNNFDVHLREAFLLYCASCMDTAPRLLGLLHALGGVVSAMADGLTCIHIAVTEGNAASVQDLLAFQQTSGLIVNADLSSVLNECLMLAVEMQHADVVASLLKYGADPYSRVDDGRTIMNLATSSSSVEVVTLLRDAAGDAPL</sequence>
<dbReference type="PANTHER" id="PTHR24123:SF33">
    <property type="entry name" value="PROTEIN HOS4"/>
    <property type="match status" value="1"/>
</dbReference>
<dbReference type="SUPFAM" id="SSF48403">
    <property type="entry name" value="Ankyrin repeat"/>
    <property type="match status" value="3"/>
</dbReference>
<dbReference type="PRINTS" id="PR01415">
    <property type="entry name" value="ANKYRIN"/>
</dbReference>
<name>A0A1V8SL60_9PEZI</name>
<keyword evidence="2 3" id="KW-0040">ANK repeat</keyword>
<dbReference type="PANTHER" id="PTHR24123">
    <property type="entry name" value="ANKYRIN REPEAT-CONTAINING"/>
    <property type="match status" value="1"/>
</dbReference>
<keyword evidence="5" id="KW-1185">Reference proteome</keyword>
<evidence type="ECO:0000256" key="3">
    <source>
        <dbReference type="PROSITE-ProRule" id="PRU00023"/>
    </source>
</evidence>
<evidence type="ECO:0000256" key="1">
    <source>
        <dbReference type="ARBA" id="ARBA00022737"/>
    </source>
</evidence>
<dbReference type="EMBL" id="NAJO01000039">
    <property type="protein sequence ID" value="OQN99611.1"/>
    <property type="molecule type" value="Genomic_DNA"/>
</dbReference>
<comment type="caution">
    <text evidence="4">The sequence shown here is derived from an EMBL/GenBank/DDBJ whole genome shotgun (WGS) entry which is preliminary data.</text>
</comment>
<dbReference type="InterPro" id="IPR002110">
    <property type="entry name" value="Ankyrin_rpt"/>
</dbReference>
<feature type="repeat" description="ANK" evidence="3">
    <location>
        <begin position="451"/>
        <end position="483"/>
    </location>
</feature>
<gene>
    <name evidence="4" type="ORF">B0A48_14753</name>
</gene>
<evidence type="ECO:0000256" key="2">
    <source>
        <dbReference type="ARBA" id="ARBA00023043"/>
    </source>
</evidence>
<dbReference type="InterPro" id="IPR036770">
    <property type="entry name" value="Ankyrin_rpt-contain_sf"/>
</dbReference>
<organism evidence="4 5">
    <name type="scientific">Cryoendolithus antarcticus</name>
    <dbReference type="NCBI Taxonomy" id="1507870"/>
    <lineage>
        <taxon>Eukaryota</taxon>
        <taxon>Fungi</taxon>
        <taxon>Dikarya</taxon>
        <taxon>Ascomycota</taxon>
        <taxon>Pezizomycotina</taxon>
        <taxon>Dothideomycetes</taxon>
        <taxon>Dothideomycetidae</taxon>
        <taxon>Cladosporiales</taxon>
        <taxon>Cladosporiaceae</taxon>
        <taxon>Cryoendolithus</taxon>
    </lineage>
</organism>